<proteinExistence type="predicted"/>
<dbReference type="Gene3D" id="3.90.660.20">
    <property type="entry name" value="Protoporphyrinogen oxidase, mitochondrial, domain 2"/>
    <property type="match status" value="1"/>
</dbReference>
<dbReference type="GO" id="GO:0016491">
    <property type="term" value="F:oxidoreductase activity"/>
    <property type="evidence" value="ECO:0007669"/>
    <property type="project" value="InterPro"/>
</dbReference>
<name>A0A645E2W3_9ZZZZ</name>
<dbReference type="InterPro" id="IPR036188">
    <property type="entry name" value="FAD/NAD-bd_sf"/>
</dbReference>
<comment type="caution">
    <text evidence="2">The sequence shown here is derived from an EMBL/GenBank/DDBJ whole genome shotgun (WGS) entry which is preliminary data.</text>
</comment>
<dbReference type="Pfam" id="PF01593">
    <property type="entry name" value="Amino_oxidase"/>
    <property type="match status" value="1"/>
</dbReference>
<sequence>MEFGRRLEETLIELADALVMEIIKNEVKEILTLAEEPLQVIFYRWEKAVPHFSLQQRQEMLDDDYPVDREYAKRGVFVGGNGMAGYGMENAIIEGKRLADEAIRYMKEMEKNNSPN</sequence>
<dbReference type="InterPro" id="IPR002937">
    <property type="entry name" value="Amino_oxidase"/>
</dbReference>
<protein>
    <recommendedName>
        <fullName evidence="1">Amine oxidase domain-containing protein</fullName>
    </recommendedName>
</protein>
<accession>A0A645E2W3</accession>
<dbReference type="Gene3D" id="3.50.50.60">
    <property type="entry name" value="FAD/NAD(P)-binding domain"/>
    <property type="match status" value="1"/>
</dbReference>
<evidence type="ECO:0000259" key="1">
    <source>
        <dbReference type="Pfam" id="PF01593"/>
    </source>
</evidence>
<dbReference type="AlphaFoldDB" id="A0A645E2W3"/>
<dbReference type="EMBL" id="VSSQ01042539">
    <property type="protein sequence ID" value="MPM96134.1"/>
    <property type="molecule type" value="Genomic_DNA"/>
</dbReference>
<gene>
    <name evidence="2" type="ORF">SDC9_143291</name>
</gene>
<organism evidence="2">
    <name type="scientific">bioreactor metagenome</name>
    <dbReference type="NCBI Taxonomy" id="1076179"/>
    <lineage>
        <taxon>unclassified sequences</taxon>
        <taxon>metagenomes</taxon>
        <taxon>ecological metagenomes</taxon>
    </lineage>
</organism>
<feature type="domain" description="Amine oxidase" evidence="1">
    <location>
        <begin position="13"/>
        <end position="102"/>
    </location>
</feature>
<reference evidence="2" key="1">
    <citation type="submission" date="2019-08" db="EMBL/GenBank/DDBJ databases">
        <authorList>
            <person name="Kucharzyk K."/>
            <person name="Murdoch R.W."/>
            <person name="Higgins S."/>
            <person name="Loffler F."/>
        </authorList>
    </citation>
    <scope>NUCLEOTIDE SEQUENCE</scope>
</reference>
<evidence type="ECO:0000313" key="2">
    <source>
        <dbReference type="EMBL" id="MPM96134.1"/>
    </source>
</evidence>